<evidence type="ECO:0000256" key="4">
    <source>
        <dbReference type="ARBA" id="ARBA00022803"/>
    </source>
</evidence>
<keyword evidence="4 9" id="KW-0802">TPR repeat</keyword>
<evidence type="ECO:0000256" key="2">
    <source>
        <dbReference type="ARBA" id="ARBA00022687"/>
    </source>
</evidence>
<feature type="region of interest" description="Disordered" evidence="11">
    <location>
        <begin position="1216"/>
        <end position="1244"/>
    </location>
</feature>
<dbReference type="FunFam" id="3.40.50.300:FF:000693">
    <property type="entry name" value="Nephrocystin-3"/>
    <property type="match status" value="1"/>
</dbReference>
<keyword evidence="5 10" id="KW-0175">Coiled coil</keyword>
<feature type="repeat" description="TPR" evidence="9">
    <location>
        <begin position="1137"/>
        <end position="1170"/>
    </location>
</feature>
<evidence type="ECO:0000256" key="6">
    <source>
        <dbReference type="ARBA" id="ARBA00023069"/>
    </source>
</evidence>
<evidence type="ECO:0000259" key="13">
    <source>
        <dbReference type="Pfam" id="PF24885"/>
    </source>
</evidence>
<dbReference type="InterPro" id="IPR019734">
    <property type="entry name" value="TPR_rpt"/>
</dbReference>
<dbReference type="SUPFAM" id="SSF52540">
    <property type="entry name" value="P-loop containing nucleoside triphosphate hydrolases"/>
    <property type="match status" value="1"/>
</dbReference>
<dbReference type="Proteomes" id="UP000694568">
    <property type="component" value="Unplaced"/>
</dbReference>
<reference evidence="15" key="1">
    <citation type="submission" date="2025-08" db="UniProtKB">
        <authorList>
            <consortium name="Ensembl"/>
        </authorList>
    </citation>
    <scope>IDENTIFICATION</scope>
</reference>
<evidence type="ECO:0000256" key="8">
    <source>
        <dbReference type="ARBA" id="ARBA00040387"/>
    </source>
</evidence>
<evidence type="ECO:0000256" key="1">
    <source>
        <dbReference type="ARBA" id="ARBA00004138"/>
    </source>
</evidence>
<dbReference type="GO" id="GO:0060026">
    <property type="term" value="P:convergent extension"/>
    <property type="evidence" value="ECO:0007669"/>
    <property type="project" value="TreeGrafter"/>
</dbReference>
<organism evidence="15 16">
    <name type="scientific">Sander lucioperca</name>
    <name type="common">Pike-perch</name>
    <name type="synonym">Perca lucioperca</name>
    <dbReference type="NCBI Taxonomy" id="283035"/>
    <lineage>
        <taxon>Eukaryota</taxon>
        <taxon>Metazoa</taxon>
        <taxon>Chordata</taxon>
        <taxon>Craniata</taxon>
        <taxon>Vertebrata</taxon>
        <taxon>Euteleostomi</taxon>
        <taxon>Actinopterygii</taxon>
        <taxon>Neopterygii</taxon>
        <taxon>Teleostei</taxon>
        <taxon>Neoteleostei</taxon>
        <taxon>Acanthomorphata</taxon>
        <taxon>Eupercaria</taxon>
        <taxon>Perciformes</taxon>
        <taxon>Percoidei</taxon>
        <taxon>Percidae</taxon>
        <taxon>Luciopercinae</taxon>
        <taxon>Sander</taxon>
    </lineage>
</organism>
<keyword evidence="3" id="KW-0677">Repeat</keyword>
<evidence type="ECO:0000256" key="11">
    <source>
        <dbReference type="SAM" id="MobiDB-lite"/>
    </source>
</evidence>
<dbReference type="PANTHER" id="PTHR45641">
    <property type="entry name" value="TETRATRICOPEPTIDE REPEAT PROTEIN (AFU_ORTHOLOGUE AFUA_6G03870)"/>
    <property type="match status" value="1"/>
</dbReference>
<dbReference type="FunFam" id="1.25.40.10:FF:000301">
    <property type="entry name" value="Nephronophthisis 3"/>
    <property type="match status" value="1"/>
</dbReference>
<dbReference type="Pfam" id="PF25022">
    <property type="entry name" value="NPHP3"/>
    <property type="match status" value="1"/>
</dbReference>
<feature type="region of interest" description="Disordered" evidence="11">
    <location>
        <begin position="1"/>
        <end position="20"/>
    </location>
</feature>
<dbReference type="GeneTree" id="ENSGT00940000156398"/>
<dbReference type="SMART" id="SM00028">
    <property type="entry name" value="TPR"/>
    <property type="match status" value="8"/>
</dbReference>
<evidence type="ECO:0000256" key="10">
    <source>
        <dbReference type="SAM" id="Coils"/>
    </source>
</evidence>
<keyword evidence="16" id="KW-1185">Reference proteome</keyword>
<dbReference type="Pfam" id="PF24885">
    <property type="entry name" value="TPR_NPHP3"/>
    <property type="match status" value="1"/>
</dbReference>
<dbReference type="Pfam" id="PF13176">
    <property type="entry name" value="TPR_7"/>
    <property type="match status" value="1"/>
</dbReference>
<gene>
    <name evidence="15" type="primary">nphp3</name>
</gene>
<dbReference type="AlphaFoldDB" id="A0A8C9ZP11"/>
<feature type="repeat" description="TPR" evidence="9">
    <location>
        <begin position="1179"/>
        <end position="1212"/>
    </location>
</feature>
<dbReference type="PANTHER" id="PTHR45641:SF19">
    <property type="entry name" value="NEPHROCYSTIN-3"/>
    <property type="match status" value="1"/>
</dbReference>
<dbReference type="InterPro" id="IPR027417">
    <property type="entry name" value="P-loop_NTPase"/>
</dbReference>
<comment type="subcellular location">
    <subcellularLocation>
        <location evidence="1">Cell projection</location>
        <location evidence="1">Cilium</location>
    </subcellularLocation>
</comment>
<reference evidence="15" key="2">
    <citation type="submission" date="2025-09" db="UniProtKB">
        <authorList>
            <consortium name="Ensembl"/>
        </authorList>
    </citation>
    <scope>IDENTIFICATION</scope>
</reference>
<evidence type="ECO:0000313" key="15">
    <source>
        <dbReference type="Ensembl" id="ENSSLUP00000044069.1"/>
    </source>
</evidence>
<evidence type="ECO:0000259" key="14">
    <source>
        <dbReference type="Pfam" id="PF25022"/>
    </source>
</evidence>
<dbReference type="GO" id="GO:0097543">
    <property type="term" value="C:ciliary inversin compartment"/>
    <property type="evidence" value="ECO:0007669"/>
    <property type="project" value="TreeGrafter"/>
</dbReference>
<evidence type="ECO:0000256" key="3">
    <source>
        <dbReference type="ARBA" id="ARBA00022737"/>
    </source>
</evidence>
<keyword evidence="2" id="KW-0879">Wnt signaling pathway</keyword>
<keyword evidence="6" id="KW-0969">Cilium</keyword>
<feature type="domain" description="Nephrocystin-3 alpha-beta" evidence="14">
    <location>
        <begin position="272"/>
        <end position="417"/>
    </location>
</feature>
<evidence type="ECO:0000313" key="16">
    <source>
        <dbReference type="Proteomes" id="UP000694568"/>
    </source>
</evidence>
<dbReference type="Ensembl" id="ENSSLUT00000045461.1">
    <property type="protein sequence ID" value="ENSSLUP00000044069.1"/>
    <property type="gene ID" value="ENSSLUG00000019530.1"/>
</dbReference>
<dbReference type="FunFam" id="1.25.40.10:FF:000362">
    <property type="entry name" value="Nephrocystin-3"/>
    <property type="match status" value="1"/>
</dbReference>
<dbReference type="GO" id="GO:0001822">
    <property type="term" value="P:kidney development"/>
    <property type="evidence" value="ECO:0007669"/>
    <property type="project" value="TreeGrafter"/>
</dbReference>
<feature type="domain" description="Nephrocystin 3-like N-terminal" evidence="12">
    <location>
        <begin position="485"/>
        <end position="611"/>
    </location>
</feature>
<dbReference type="SUPFAM" id="SSF48452">
    <property type="entry name" value="TPR-like"/>
    <property type="match status" value="2"/>
</dbReference>
<dbReference type="Gene3D" id="1.25.40.10">
    <property type="entry name" value="Tetratricopeptide repeat domain"/>
    <property type="match status" value="3"/>
</dbReference>
<dbReference type="GO" id="GO:0016055">
    <property type="term" value="P:Wnt signaling pathway"/>
    <property type="evidence" value="ECO:0007669"/>
    <property type="project" value="UniProtKB-KW"/>
</dbReference>
<dbReference type="PROSITE" id="PS50005">
    <property type="entry name" value="TPR"/>
    <property type="match status" value="5"/>
</dbReference>
<proteinExistence type="predicted"/>
<dbReference type="FunFam" id="1.25.40.10:FF:000150">
    <property type="entry name" value="Nephrocystin-3"/>
    <property type="match status" value="1"/>
</dbReference>
<sequence>MGTASSLVSPGEVIEDGYGGEGGEACEIPVEVKPKARLLRSSFRRGPRVIGASFKSTGSVDLEYAAEYERLRKEYEIFRVSKNNEISSMQKKESKLDEENKRLRAELQALQKTYQKILREKESALEAKYQAMERAATFEHDRDKVKRQFKIFRETKEKEIQDLLRAKRDLEAKLQQLQAQGIQVYDLNDSDSDDNQTTVTAAGTQCEYWSGGVLGSEPSMGSMMQLQQTFRGPEFAHSLIDVEGPFANVSRDDWDAAVASLLQVSPHVPQALWSNTVRCYLIFTQETKAELDKHSPVLRRMCEGLGHFYLNVCFPEENAASYAVERKQEIERSSVILFIYMKMSSDTHEAFVKNPDGHPLVLYLRTEEDHNLTGPTRQLLERVNAADKAVVDHSGSAEEGAELIYSQLEKVIKQELLAFEGADVDSKDSGIEEGREEDSGDVLWDLHDEQEQIESYQQARSSTTSQLGFQKYIDRLNDMIAAPPPTPPLLVSGGPGSGKSLLLSKWIEQLQKQSPNTLFLYHFVGRPLSTSSEPVLIIKRLTVKLLQHFWSISGLSMEPSKILEEFPRWLERLSARHQGNIIIIIDSIDQIQQAERHMKWLIDPLPVNVRVVVSVNVETCPQAWRLWPTLHLDPLSPREVRSVVNAECQSMDLKLTKDQEKKLERHCRSASTCNALYVTLLARMMIRLSLEQCLQCQDTMSLYRLALKMTLNSLNTDREQHIMREILCLVCASHNGVSESEVLDLFPELELPVLSSLLYHLNRLCIVTLRCGLISQDRVTWRVADELPWLLQQQEDRTKLQLSLLNLFVSQNLYKRGHFSELLAYWQYVGKDKSSMATEYFDSLKHYEKSCESEDTMTKLANLYETLGRFLKDLGLPSQAVAPLQRSLEIRETALDPDHPSVARSLHQLAGVYVQWKKYGNAEQLYKQALEISENAYGAEHASVARELESLAMLYQKQNKYEQAEKLRKRSVKIRQKTARQKGHMYGFTLLRRRALQLEELTLGKDSADSAKTLNELGVLYYLQNNLDAAKMFLTRSLEMRQRVLGPDHPDCAQSLNNLAALHTERREYETSEDMYERALDIRKRALSPDHPSLAYTLKHLAMLYKRRGKLEKAVPLYELSLEIREKSFGPKHPSVATALVNLAVIYCQLKKHSEALPLYERALKVYEDSLGRSHPRVGETLKNLAVLSYEEGDFEKAAELYKRAMEIKEAEPSLVCGNAPSRHSSSGDTFSLRGPAPLPHASR</sequence>
<feature type="repeat" description="TPR" evidence="9">
    <location>
        <begin position="1053"/>
        <end position="1086"/>
    </location>
</feature>
<feature type="coiled-coil region" evidence="10">
    <location>
        <begin position="86"/>
        <end position="180"/>
    </location>
</feature>
<evidence type="ECO:0000259" key="12">
    <source>
        <dbReference type="Pfam" id="PF24883"/>
    </source>
</evidence>
<evidence type="ECO:0000256" key="7">
    <source>
        <dbReference type="ARBA" id="ARBA00023273"/>
    </source>
</evidence>
<feature type="repeat" description="TPR" evidence="9">
    <location>
        <begin position="1095"/>
        <end position="1128"/>
    </location>
</feature>
<dbReference type="InterPro" id="IPR056885">
    <property type="entry name" value="TPR_NPHP3"/>
</dbReference>
<accession>A0A8C9ZP11</accession>
<protein>
    <recommendedName>
        <fullName evidence="8">Nephrocystin-3</fullName>
    </recommendedName>
</protein>
<dbReference type="Gene3D" id="3.40.50.300">
    <property type="entry name" value="P-loop containing nucleotide triphosphate hydrolases"/>
    <property type="match status" value="1"/>
</dbReference>
<feature type="domain" description="Nephrocystin-3 TPR-repeats region" evidence="13">
    <location>
        <begin position="774"/>
        <end position="1001"/>
    </location>
</feature>
<dbReference type="Pfam" id="PF24883">
    <property type="entry name" value="NPHP3_N"/>
    <property type="match status" value="1"/>
</dbReference>
<dbReference type="GO" id="GO:0007368">
    <property type="term" value="P:determination of left/right symmetry"/>
    <property type="evidence" value="ECO:0007669"/>
    <property type="project" value="TreeGrafter"/>
</dbReference>
<evidence type="ECO:0000256" key="9">
    <source>
        <dbReference type="PROSITE-ProRule" id="PRU00339"/>
    </source>
</evidence>
<dbReference type="InterPro" id="IPR056886">
    <property type="entry name" value="NPHP3_ab_dom"/>
</dbReference>
<dbReference type="Pfam" id="PF13424">
    <property type="entry name" value="TPR_12"/>
    <property type="match status" value="2"/>
</dbReference>
<feature type="repeat" description="TPR" evidence="9">
    <location>
        <begin position="903"/>
        <end position="936"/>
    </location>
</feature>
<dbReference type="InterPro" id="IPR011990">
    <property type="entry name" value="TPR-like_helical_dom_sf"/>
</dbReference>
<dbReference type="GO" id="GO:0097546">
    <property type="term" value="C:ciliary base"/>
    <property type="evidence" value="ECO:0007669"/>
    <property type="project" value="TreeGrafter"/>
</dbReference>
<evidence type="ECO:0000256" key="5">
    <source>
        <dbReference type="ARBA" id="ARBA00023054"/>
    </source>
</evidence>
<keyword evidence="7" id="KW-0966">Cell projection</keyword>
<name>A0A8C9ZP11_SANLU</name>
<dbReference type="InterPro" id="IPR056884">
    <property type="entry name" value="NPHP3-like_N"/>
</dbReference>